<dbReference type="Proteomes" id="UP000001312">
    <property type="component" value="Unassembled WGS sequence"/>
</dbReference>
<dbReference type="HOGENOM" id="CLU_1836345_0_0_1"/>
<name>A7ED73_SCLS1</name>
<dbReference type="InParanoid" id="A7ED73"/>
<evidence type="ECO:0000313" key="2">
    <source>
        <dbReference type="Proteomes" id="UP000001312"/>
    </source>
</evidence>
<organism evidence="1 2">
    <name type="scientific">Sclerotinia sclerotiorum (strain ATCC 18683 / 1980 / Ss-1)</name>
    <name type="common">White mold</name>
    <name type="synonym">Whetzelinia sclerotiorum</name>
    <dbReference type="NCBI Taxonomy" id="665079"/>
    <lineage>
        <taxon>Eukaryota</taxon>
        <taxon>Fungi</taxon>
        <taxon>Dikarya</taxon>
        <taxon>Ascomycota</taxon>
        <taxon>Pezizomycotina</taxon>
        <taxon>Leotiomycetes</taxon>
        <taxon>Helotiales</taxon>
        <taxon>Sclerotiniaceae</taxon>
        <taxon>Sclerotinia</taxon>
    </lineage>
</organism>
<reference evidence="2" key="1">
    <citation type="journal article" date="2011" name="PLoS Genet.">
        <title>Genomic analysis of the necrotrophic fungal pathogens Sclerotinia sclerotiorum and Botrytis cinerea.</title>
        <authorList>
            <person name="Amselem J."/>
            <person name="Cuomo C.A."/>
            <person name="van Kan J.A."/>
            <person name="Viaud M."/>
            <person name="Benito E.P."/>
            <person name="Couloux A."/>
            <person name="Coutinho P.M."/>
            <person name="de Vries R.P."/>
            <person name="Dyer P.S."/>
            <person name="Fillinger S."/>
            <person name="Fournier E."/>
            <person name="Gout L."/>
            <person name="Hahn M."/>
            <person name="Kohn L."/>
            <person name="Lapalu N."/>
            <person name="Plummer K.M."/>
            <person name="Pradier J.M."/>
            <person name="Quevillon E."/>
            <person name="Sharon A."/>
            <person name="Simon A."/>
            <person name="ten Have A."/>
            <person name="Tudzynski B."/>
            <person name="Tudzynski P."/>
            <person name="Wincker P."/>
            <person name="Andrew M."/>
            <person name="Anthouard V."/>
            <person name="Beever R.E."/>
            <person name="Beffa R."/>
            <person name="Benoit I."/>
            <person name="Bouzid O."/>
            <person name="Brault B."/>
            <person name="Chen Z."/>
            <person name="Choquer M."/>
            <person name="Collemare J."/>
            <person name="Cotton P."/>
            <person name="Danchin E.G."/>
            <person name="Da Silva C."/>
            <person name="Gautier A."/>
            <person name="Giraud C."/>
            <person name="Giraud T."/>
            <person name="Gonzalez C."/>
            <person name="Grossetete S."/>
            <person name="Guldener U."/>
            <person name="Henrissat B."/>
            <person name="Howlett B.J."/>
            <person name="Kodira C."/>
            <person name="Kretschmer M."/>
            <person name="Lappartient A."/>
            <person name="Leroch M."/>
            <person name="Levis C."/>
            <person name="Mauceli E."/>
            <person name="Neuveglise C."/>
            <person name="Oeser B."/>
            <person name="Pearson M."/>
            <person name="Poulain J."/>
            <person name="Poussereau N."/>
            <person name="Quesneville H."/>
            <person name="Rascle C."/>
            <person name="Schumacher J."/>
            <person name="Segurens B."/>
            <person name="Sexton A."/>
            <person name="Silva E."/>
            <person name="Sirven C."/>
            <person name="Soanes D.M."/>
            <person name="Talbot N.J."/>
            <person name="Templeton M."/>
            <person name="Yandava C."/>
            <person name="Yarden O."/>
            <person name="Zeng Q."/>
            <person name="Rollins J.A."/>
            <person name="Lebrun M.H."/>
            <person name="Dickman M."/>
        </authorList>
    </citation>
    <scope>NUCLEOTIDE SEQUENCE [LARGE SCALE GENOMIC DNA]</scope>
    <source>
        <strain evidence="2">ATCC 18683 / 1980 / Ss-1</strain>
    </source>
</reference>
<dbReference type="KEGG" id="ssl:SS1G_03263"/>
<dbReference type="AlphaFoldDB" id="A7ED73"/>
<proteinExistence type="predicted"/>
<evidence type="ECO:0000313" key="1">
    <source>
        <dbReference type="EMBL" id="EDO00789.1"/>
    </source>
</evidence>
<protein>
    <submittedName>
        <fullName evidence="1">Uncharacterized protein</fullName>
    </submittedName>
</protein>
<keyword evidence="2" id="KW-1185">Reference proteome</keyword>
<gene>
    <name evidence="1" type="ORF">SS1G_03263</name>
</gene>
<dbReference type="GeneID" id="5491800"/>
<sequence>MPAGKFSTFIRRMFWLTGTKFEIIVKSSFVEKKSDWLMHPMLASQWFTAECCNQIGFAPFKIPETSSFPLGRQYCGVPPHFTTPFEAWNTHRSCLASLVMVMTGTPSSSCLDLDCLIAIGGDAKLTEYAVPSFTNVGPVN</sequence>
<dbReference type="RefSeq" id="XP_001595174.1">
    <property type="nucleotide sequence ID" value="XM_001595124.1"/>
</dbReference>
<dbReference type="EMBL" id="CH476624">
    <property type="protein sequence ID" value="EDO00789.1"/>
    <property type="molecule type" value="Genomic_DNA"/>
</dbReference>
<accession>A7ED73</accession>